<dbReference type="GO" id="GO:0050661">
    <property type="term" value="F:NADP binding"/>
    <property type="evidence" value="ECO:0007669"/>
    <property type="project" value="UniProtKB-UniRule"/>
</dbReference>
<feature type="binding site" evidence="7">
    <location>
        <position position="357"/>
    </location>
    <ligand>
        <name>substrate</name>
    </ligand>
</feature>
<comment type="similarity">
    <text evidence="2 7">Belongs to the glucose-6-phosphate dehydrogenase family.</text>
</comment>
<accession>A0A2N5D7V6</accession>
<comment type="caution">
    <text evidence="7">Lacks conserved residue(s) required for the propagation of feature annotation.</text>
</comment>
<dbReference type="OrthoDB" id="9802739at2"/>
<keyword evidence="4 7" id="KW-0521">NADP</keyword>
<dbReference type="EC" id="1.1.1.49" evidence="7"/>
<evidence type="ECO:0000313" key="10">
    <source>
        <dbReference type="EMBL" id="PLR22149.1"/>
    </source>
</evidence>
<comment type="caution">
    <text evidence="10">The sequence shown here is derived from an EMBL/GenBank/DDBJ whole genome shotgun (WGS) entry which is preliminary data.</text>
</comment>
<keyword evidence="5 7" id="KW-0560">Oxidoreductase</keyword>
<dbReference type="Proteomes" id="UP000234479">
    <property type="component" value="Unassembled WGS sequence"/>
</dbReference>
<evidence type="ECO:0000259" key="9">
    <source>
        <dbReference type="Pfam" id="PF02781"/>
    </source>
</evidence>
<feature type="binding site" evidence="7">
    <location>
        <position position="254"/>
    </location>
    <ligand>
        <name>substrate</name>
    </ligand>
</feature>
<dbReference type="SUPFAM" id="SSF55347">
    <property type="entry name" value="Glyceraldehyde-3-phosphate dehydrogenase-like, C-terminal domain"/>
    <property type="match status" value="1"/>
</dbReference>
<dbReference type="GO" id="GO:0006006">
    <property type="term" value="P:glucose metabolic process"/>
    <property type="evidence" value="ECO:0007669"/>
    <property type="project" value="UniProtKB-KW"/>
</dbReference>
<dbReference type="PANTHER" id="PTHR23429">
    <property type="entry name" value="GLUCOSE-6-PHOSPHATE 1-DEHYDROGENASE G6PD"/>
    <property type="match status" value="1"/>
</dbReference>
<dbReference type="GO" id="GO:0005829">
    <property type="term" value="C:cytosol"/>
    <property type="evidence" value="ECO:0007669"/>
    <property type="project" value="TreeGrafter"/>
</dbReference>
<dbReference type="EMBL" id="PJRS01000040">
    <property type="protein sequence ID" value="PLR22149.1"/>
    <property type="molecule type" value="Genomic_DNA"/>
</dbReference>
<feature type="binding site" evidence="7">
    <location>
        <position position="235"/>
    </location>
    <ligand>
        <name>substrate</name>
    </ligand>
</feature>
<sequence>MLAKRARACHDNVVIGWTKLTKKKADNGETGRDVLVLLGGAGDLALRMLLPSLYFLEVDRLLPRDLRIFGVARGDLDGAGYRKLVREHLGKRANVEEAAWERLAARLDYLSVDITKEEGAKALAGKIGGHDSLTVFFAVSPSLYPSACQALQAAGLTGPSTRLVLEKPIGRDLESSKATNAAVGAVVDESQIFRIDHYLGKETVQNLTALRFANVLFEPLWDNKSIDHVQITIAETEKVGDRWPYYDEYGALRDMLQNHLLQLLCLVAMEAPSGFDPDAVRDEKVKVLRSLRPFTKDNVAHDTVRGQYVAGVVEGTARAGYFEEVGQPSKTETFVAMKVAIDNWRWAGVPFFLRTGKNLPDRRTQIVVQFKPVPHNIFGQVTQGEMQANRLVIDLQPEEDISLSVMTKRPGLSEEGMRLQSLPLSLNMAAPGARRRIAYEKLLLDAFRGDRTLFVRRDEVEAAWRFVDGVAKAWADAGIEPATYAAGTWGPPSAASLIAPQGRGWKS</sequence>
<comment type="function">
    <text evidence="7">Catalyzes the oxidation of glucose 6-phosphate to 6-phosphogluconolactone.</text>
</comment>
<evidence type="ECO:0000256" key="3">
    <source>
        <dbReference type="ARBA" id="ARBA00022526"/>
    </source>
</evidence>
<reference evidence="10 11" key="1">
    <citation type="submission" date="2017-12" db="EMBL/GenBank/DDBJ databases">
        <title>The genome sequence of Caulobacter sp. 410.</title>
        <authorList>
            <person name="Gao J."/>
            <person name="Mao X."/>
            <person name="Sun J."/>
        </authorList>
    </citation>
    <scope>NUCLEOTIDE SEQUENCE [LARGE SCALE GENOMIC DNA]</scope>
    <source>
        <strain evidence="10 11">410</strain>
    </source>
</reference>
<comment type="pathway">
    <text evidence="1 7">Carbohydrate degradation; pentose phosphate pathway; D-ribulose 5-phosphate from D-glucose 6-phosphate (oxidative stage): step 1/3.</text>
</comment>
<gene>
    <name evidence="7 10" type="primary">zwf</name>
    <name evidence="10" type="ORF">SGCZBJ_18850</name>
</gene>
<evidence type="ECO:0000259" key="8">
    <source>
        <dbReference type="Pfam" id="PF00479"/>
    </source>
</evidence>
<dbReference type="NCBIfam" id="NF009492">
    <property type="entry name" value="PRK12853.1-3"/>
    <property type="match status" value="1"/>
</dbReference>
<dbReference type="SUPFAM" id="SSF51735">
    <property type="entry name" value="NAD(P)-binding Rossmann-fold domains"/>
    <property type="match status" value="1"/>
</dbReference>
<dbReference type="Gene3D" id="3.30.360.10">
    <property type="entry name" value="Dihydrodipicolinate Reductase, domain 2"/>
    <property type="match status" value="1"/>
</dbReference>
<dbReference type="Pfam" id="PF00479">
    <property type="entry name" value="G6PD_N"/>
    <property type="match status" value="1"/>
</dbReference>
<comment type="catalytic activity">
    <reaction evidence="7">
        <text>D-glucose 6-phosphate + NADP(+) = 6-phospho-D-glucono-1,5-lactone + NADPH + H(+)</text>
        <dbReference type="Rhea" id="RHEA:15841"/>
        <dbReference type="ChEBI" id="CHEBI:15378"/>
        <dbReference type="ChEBI" id="CHEBI:57783"/>
        <dbReference type="ChEBI" id="CHEBI:57955"/>
        <dbReference type="ChEBI" id="CHEBI:58349"/>
        <dbReference type="ChEBI" id="CHEBI:61548"/>
        <dbReference type="EC" id="1.1.1.49"/>
    </reaction>
</comment>
<evidence type="ECO:0000256" key="1">
    <source>
        <dbReference type="ARBA" id="ARBA00004937"/>
    </source>
</evidence>
<dbReference type="NCBIfam" id="TIGR00871">
    <property type="entry name" value="zwf"/>
    <property type="match status" value="1"/>
</dbReference>
<protein>
    <recommendedName>
        <fullName evidence="7">Glucose-6-phosphate 1-dehydrogenase</fullName>
        <shortName evidence="7">G6PD</shortName>
        <ecNumber evidence="7">1.1.1.49</ecNumber>
    </recommendedName>
</protein>
<evidence type="ECO:0000313" key="11">
    <source>
        <dbReference type="Proteomes" id="UP000234479"/>
    </source>
</evidence>
<feature type="domain" description="Glucose-6-phosphate dehydrogenase NAD-binding" evidence="8">
    <location>
        <begin position="36"/>
        <end position="206"/>
    </location>
</feature>
<organism evidence="10 11">
    <name type="scientific">Caulobacter zeae</name>
    <dbReference type="NCBI Taxonomy" id="2055137"/>
    <lineage>
        <taxon>Bacteria</taxon>
        <taxon>Pseudomonadati</taxon>
        <taxon>Pseudomonadota</taxon>
        <taxon>Alphaproteobacteria</taxon>
        <taxon>Caulobacterales</taxon>
        <taxon>Caulobacteraceae</taxon>
        <taxon>Caulobacter</taxon>
    </lineage>
</organism>
<evidence type="ECO:0000256" key="6">
    <source>
        <dbReference type="ARBA" id="ARBA00023277"/>
    </source>
</evidence>
<feature type="domain" description="Glucose-6-phosphate dehydrogenase C-terminal" evidence="9">
    <location>
        <begin position="209"/>
        <end position="506"/>
    </location>
</feature>
<evidence type="ECO:0000256" key="4">
    <source>
        <dbReference type="ARBA" id="ARBA00022857"/>
    </source>
</evidence>
<dbReference type="GO" id="GO:0009051">
    <property type="term" value="P:pentose-phosphate shunt, oxidative branch"/>
    <property type="evidence" value="ECO:0007669"/>
    <property type="project" value="TreeGrafter"/>
</dbReference>
<proteinExistence type="inferred from homology"/>
<evidence type="ECO:0000256" key="7">
    <source>
        <dbReference type="HAMAP-Rule" id="MF_00966"/>
    </source>
</evidence>
<keyword evidence="3 7" id="KW-0313">Glucose metabolism</keyword>
<dbReference type="HAMAP" id="MF_00966">
    <property type="entry name" value="G6PD"/>
    <property type="match status" value="1"/>
</dbReference>
<dbReference type="Pfam" id="PF02781">
    <property type="entry name" value="G6PD_C"/>
    <property type="match status" value="1"/>
</dbReference>
<dbReference type="PRINTS" id="PR00079">
    <property type="entry name" value="G6PDHDRGNASE"/>
</dbReference>
<dbReference type="InterPro" id="IPR022674">
    <property type="entry name" value="G6P_DH_NAD-bd"/>
</dbReference>
<dbReference type="InterPro" id="IPR019796">
    <property type="entry name" value="G6P_DH_AS"/>
</dbReference>
<keyword evidence="6 7" id="KW-0119">Carbohydrate metabolism</keyword>
<feature type="binding site" evidence="7">
    <location>
        <position position="73"/>
    </location>
    <ligand>
        <name>NADP(+)</name>
        <dbReference type="ChEBI" id="CHEBI:58349"/>
    </ligand>
</feature>
<feature type="active site" description="Proton acceptor" evidence="7">
    <location>
        <position position="259"/>
    </location>
</feature>
<feature type="binding site" evidence="7">
    <location>
        <begin position="113"/>
        <end position="114"/>
    </location>
    <ligand>
        <name>NADP(+)</name>
        <dbReference type="ChEBI" id="CHEBI:58349"/>
    </ligand>
</feature>
<dbReference type="UniPathway" id="UPA00115">
    <property type="reaction ID" value="UER00408"/>
</dbReference>
<evidence type="ECO:0000256" key="2">
    <source>
        <dbReference type="ARBA" id="ARBA00009975"/>
    </source>
</evidence>
<dbReference type="PIRSF" id="PIRSF000110">
    <property type="entry name" value="G6PD"/>
    <property type="match status" value="1"/>
</dbReference>
<dbReference type="PANTHER" id="PTHR23429:SF0">
    <property type="entry name" value="GLUCOSE-6-PHOSPHATE 1-DEHYDROGENASE"/>
    <property type="match status" value="1"/>
</dbReference>
<keyword evidence="11" id="KW-1185">Reference proteome</keyword>
<dbReference type="Gene3D" id="3.40.50.720">
    <property type="entry name" value="NAD(P)-binding Rossmann-like Domain"/>
    <property type="match status" value="1"/>
</dbReference>
<dbReference type="InterPro" id="IPR001282">
    <property type="entry name" value="G6P_DH"/>
</dbReference>
<dbReference type="InterPro" id="IPR036291">
    <property type="entry name" value="NAD(P)-bd_dom_sf"/>
</dbReference>
<feature type="binding site" evidence="7">
    <location>
        <position position="201"/>
    </location>
    <ligand>
        <name>substrate</name>
    </ligand>
</feature>
<dbReference type="AlphaFoldDB" id="A0A2N5D7V6"/>
<dbReference type="InterPro" id="IPR022675">
    <property type="entry name" value="G6P_DH_C"/>
</dbReference>
<feature type="binding site" evidence="7">
    <location>
        <position position="197"/>
    </location>
    <ligand>
        <name>substrate</name>
    </ligand>
</feature>
<evidence type="ECO:0000256" key="5">
    <source>
        <dbReference type="ARBA" id="ARBA00023002"/>
    </source>
</evidence>
<dbReference type="GO" id="GO:0004345">
    <property type="term" value="F:glucose-6-phosphate dehydrogenase activity"/>
    <property type="evidence" value="ECO:0007669"/>
    <property type="project" value="UniProtKB-UniRule"/>
</dbReference>
<dbReference type="PROSITE" id="PS00069">
    <property type="entry name" value="G6P_DEHYDROGENASE"/>
    <property type="match status" value="1"/>
</dbReference>
<feature type="binding site" evidence="7">
    <location>
        <position position="167"/>
    </location>
    <ligand>
        <name>NADP(+)</name>
        <dbReference type="ChEBI" id="CHEBI:58349"/>
    </ligand>
</feature>
<name>A0A2N5D7V6_9CAUL</name>